<dbReference type="FunFam" id="3.30.70.270:FF:000063">
    <property type="entry name" value="Zinc knuckle domaincontaining protein"/>
    <property type="match status" value="1"/>
</dbReference>
<dbReference type="AlphaFoldDB" id="A0AAV4I475"/>
<evidence type="ECO:0000256" key="1">
    <source>
        <dbReference type="SAM" id="MobiDB-lite"/>
    </source>
</evidence>
<evidence type="ECO:0000313" key="4">
    <source>
        <dbReference type="Proteomes" id="UP000762676"/>
    </source>
</evidence>
<dbReference type="Gene3D" id="3.30.70.270">
    <property type="match status" value="1"/>
</dbReference>
<organism evidence="3 4">
    <name type="scientific">Elysia marginata</name>
    <dbReference type="NCBI Taxonomy" id="1093978"/>
    <lineage>
        <taxon>Eukaryota</taxon>
        <taxon>Metazoa</taxon>
        <taxon>Spiralia</taxon>
        <taxon>Lophotrochozoa</taxon>
        <taxon>Mollusca</taxon>
        <taxon>Gastropoda</taxon>
        <taxon>Heterobranchia</taxon>
        <taxon>Euthyneura</taxon>
        <taxon>Panpulmonata</taxon>
        <taxon>Sacoglossa</taxon>
        <taxon>Placobranchoidea</taxon>
        <taxon>Plakobranchidae</taxon>
        <taxon>Elysia</taxon>
    </lineage>
</organism>
<dbReference type="InterPro" id="IPR041577">
    <property type="entry name" value="RT_RNaseH_2"/>
</dbReference>
<feature type="region of interest" description="Disordered" evidence="1">
    <location>
        <begin position="74"/>
        <end position="110"/>
    </location>
</feature>
<accession>A0AAV4I475</accession>
<dbReference type="Proteomes" id="UP000762676">
    <property type="component" value="Unassembled WGS sequence"/>
</dbReference>
<name>A0AAV4I475_9GAST</name>
<dbReference type="CDD" id="cd09274">
    <property type="entry name" value="RNase_HI_RT_Ty3"/>
    <property type="match status" value="1"/>
</dbReference>
<dbReference type="SUPFAM" id="SSF56672">
    <property type="entry name" value="DNA/RNA polymerases"/>
    <property type="match status" value="1"/>
</dbReference>
<dbReference type="InterPro" id="IPR050951">
    <property type="entry name" value="Retrovirus_Pol_polyprotein"/>
</dbReference>
<dbReference type="PANTHER" id="PTHR37984:SF11">
    <property type="entry name" value="INTEGRASE CATALYTIC DOMAIN-CONTAINING PROTEIN"/>
    <property type="match status" value="1"/>
</dbReference>
<sequence length="616" mass="69417">MSAYADKQPRVSWLILKEKSSQMIEGVVSSKLRKKAFRDKVTLHQFLQEARNEELTNKQVGEIEREVGQAAAISRKPRHLKIEKSQSQAGGSFQPKHKGTHKQGRPFGNKSKCRNCGGTFPHPSTRQCPAKGKTCHSCGKANHFASVCRSSEKQEGHKTAVKQIHHEHDESDSDSTGVFQINTKKNIPTVTADLCSNQVKFIVATGASVNILTKTSYDKMRKKPILRPDPIAIYRYSNSEKLDVLGRFRASIQCNGEKTQAAFCVVQTPEKACNLLSATTSQELKIISFMNNVTILKNLFEGFGKLTFLGQVFGEDGIYLEPQKIKCRCHVRSFLGMTQHVSRFIRGYATITEPLRMLTKKTQPWTWGKPQQDAFDQLKSALTNAGVMSYFDPSKPTKIIVDASPCGLGAILTQEGHVICYGSRALTQVESRYSQTEREMLAVHEVEKFHIYLYGSKFTVTTDHKPLLGIVNSSKPCSTRFERWRLRLMPYEFNLRYSPGKDELNPADYLSRHPTNKPTRDNKGEDYISYVAKASVPNALTLEEVKEATKNDPKLQKVMSAIQSGKWEDKSLSSFSNIRDELQVYDGVVLRNHRIVFPVVYITKSSLLPMTLIKVL</sequence>
<dbReference type="EMBL" id="BMAT01006054">
    <property type="protein sequence ID" value="GFS05238.1"/>
    <property type="molecule type" value="Genomic_DNA"/>
</dbReference>
<protein>
    <submittedName>
        <fullName evidence="3">Gag-pol protein</fullName>
    </submittedName>
</protein>
<feature type="domain" description="Reverse transcriptase/retrotransposon-derived protein RNase H-like" evidence="2">
    <location>
        <begin position="367"/>
        <end position="460"/>
    </location>
</feature>
<keyword evidence="4" id="KW-1185">Reference proteome</keyword>
<dbReference type="PANTHER" id="PTHR37984">
    <property type="entry name" value="PROTEIN CBG26694"/>
    <property type="match status" value="1"/>
</dbReference>
<evidence type="ECO:0000313" key="3">
    <source>
        <dbReference type="EMBL" id="GFS05238.1"/>
    </source>
</evidence>
<proteinExistence type="predicted"/>
<comment type="caution">
    <text evidence="3">The sequence shown here is derived from an EMBL/GenBank/DDBJ whole genome shotgun (WGS) entry which is preliminary data.</text>
</comment>
<gene>
    <name evidence="3" type="ORF">ElyMa_002932700</name>
</gene>
<evidence type="ECO:0000259" key="2">
    <source>
        <dbReference type="Pfam" id="PF17919"/>
    </source>
</evidence>
<reference evidence="3 4" key="1">
    <citation type="journal article" date="2021" name="Elife">
        <title>Chloroplast acquisition without the gene transfer in kleptoplastic sea slugs, Plakobranchus ocellatus.</title>
        <authorList>
            <person name="Maeda T."/>
            <person name="Takahashi S."/>
            <person name="Yoshida T."/>
            <person name="Shimamura S."/>
            <person name="Takaki Y."/>
            <person name="Nagai Y."/>
            <person name="Toyoda A."/>
            <person name="Suzuki Y."/>
            <person name="Arimoto A."/>
            <person name="Ishii H."/>
            <person name="Satoh N."/>
            <person name="Nishiyama T."/>
            <person name="Hasebe M."/>
            <person name="Maruyama T."/>
            <person name="Minagawa J."/>
            <person name="Obokata J."/>
            <person name="Shigenobu S."/>
        </authorList>
    </citation>
    <scope>NUCLEOTIDE SEQUENCE [LARGE SCALE GENOMIC DNA]</scope>
</reference>
<dbReference type="InterPro" id="IPR043128">
    <property type="entry name" value="Rev_trsase/Diguanyl_cyclase"/>
</dbReference>
<dbReference type="GO" id="GO:0003824">
    <property type="term" value="F:catalytic activity"/>
    <property type="evidence" value="ECO:0007669"/>
    <property type="project" value="UniProtKB-KW"/>
</dbReference>
<dbReference type="Pfam" id="PF17919">
    <property type="entry name" value="RT_RNaseH_2"/>
    <property type="match status" value="1"/>
</dbReference>
<dbReference type="InterPro" id="IPR043502">
    <property type="entry name" value="DNA/RNA_pol_sf"/>
</dbReference>
<dbReference type="FunFam" id="3.10.20.370:FF:000001">
    <property type="entry name" value="Retrovirus-related Pol polyprotein from transposon 17.6-like protein"/>
    <property type="match status" value="1"/>
</dbReference>
<feature type="compositionally biased region" description="Basic residues" evidence="1">
    <location>
        <begin position="95"/>
        <end position="104"/>
    </location>
</feature>